<dbReference type="Gene3D" id="2.70.70.10">
    <property type="entry name" value="Glucose Permease (Domain IIA)"/>
    <property type="match status" value="1"/>
</dbReference>
<evidence type="ECO:0000256" key="3">
    <source>
        <dbReference type="SAM" id="MobiDB-lite"/>
    </source>
</evidence>
<feature type="domain" description="M23ase beta-sheet core" evidence="4">
    <location>
        <begin position="323"/>
        <end position="421"/>
    </location>
</feature>
<feature type="domain" description="Peptidoglycan hydrolase PcsB coiled-coil" evidence="5">
    <location>
        <begin position="122"/>
        <end position="183"/>
    </location>
</feature>
<dbReference type="PANTHER" id="PTHR21666:SF270">
    <property type="entry name" value="MUREIN HYDROLASE ACTIVATOR ENVC"/>
    <property type="match status" value="1"/>
</dbReference>
<feature type="compositionally biased region" description="Low complexity" evidence="3">
    <location>
        <begin position="222"/>
        <end position="235"/>
    </location>
</feature>
<dbReference type="SUPFAM" id="SSF90257">
    <property type="entry name" value="Myosin rod fragments"/>
    <property type="match status" value="1"/>
</dbReference>
<dbReference type="Proteomes" id="UP001546774">
    <property type="component" value="Unassembled WGS sequence"/>
</dbReference>
<comment type="caution">
    <text evidence="6">The sequence shown here is derived from an EMBL/GenBank/DDBJ whole genome shotgun (WGS) entry which is preliminary data.</text>
</comment>
<dbReference type="Pfam" id="PF01551">
    <property type="entry name" value="Peptidase_M23"/>
    <property type="match status" value="1"/>
</dbReference>
<dbReference type="InterPro" id="IPR050570">
    <property type="entry name" value="Cell_wall_metabolism_enzyme"/>
</dbReference>
<evidence type="ECO:0000256" key="1">
    <source>
        <dbReference type="ARBA" id="ARBA00022729"/>
    </source>
</evidence>
<feature type="compositionally biased region" description="Basic and acidic residues" evidence="3">
    <location>
        <begin position="256"/>
        <end position="271"/>
    </location>
</feature>
<feature type="region of interest" description="Disordered" evidence="3">
    <location>
        <begin position="256"/>
        <end position="302"/>
    </location>
</feature>
<reference evidence="6" key="1">
    <citation type="submission" date="2024-03" db="EMBL/GenBank/DDBJ databases">
        <title>Human intestinal bacterial collection.</title>
        <authorList>
            <person name="Pauvert C."/>
            <person name="Hitch T.C.A."/>
            <person name="Clavel T."/>
        </authorList>
    </citation>
    <scope>NUCLEOTIDE SEQUENCE [LARGE SCALE GENOMIC DNA]</scope>
    <source>
        <strain evidence="6">CLA-AA-H89B</strain>
    </source>
</reference>
<dbReference type="Gene3D" id="6.10.250.3150">
    <property type="match status" value="1"/>
</dbReference>
<dbReference type="InterPro" id="IPR016047">
    <property type="entry name" value="M23ase_b-sheet_dom"/>
</dbReference>
<organism evidence="6 7">
    <name type="scientific">Lachnospira intestinalis</name>
    <dbReference type="NCBI Taxonomy" id="3133158"/>
    <lineage>
        <taxon>Bacteria</taxon>
        <taxon>Bacillati</taxon>
        <taxon>Bacillota</taxon>
        <taxon>Clostridia</taxon>
        <taxon>Lachnospirales</taxon>
        <taxon>Lachnospiraceae</taxon>
        <taxon>Lachnospira</taxon>
    </lineage>
</organism>
<dbReference type="InterPro" id="IPR011055">
    <property type="entry name" value="Dup_hybrid_motif"/>
</dbReference>
<evidence type="ECO:0000259" key="4">
    <source>
        <dbReference type="Pfam" id="PF01551"/>
    </source>
</evidence>
<protein>
    <submittedName>
        <fullName evidence="6">Peptidoglycan DD-metalloendopeptidase family protein</fullName>
    </submittedName>
</protein>
<dbReference type="PANTHER" id="PTHR21666">
    <property type="entry name" value="PEPTIDASE-RELATED"/>
    <property type="match status" value="1"/>
</dbReference>
<dbReference type="Pfam" id="PF24568">
    <property type="entry name" value="CC_PcsB"/>
    <property type="match status" value="1"/>
</dbReference>
<evidence type="ECO:0000259" key="5">
    <source>
        <dbReference type="Pfam" id="PF24568"/>
    </source>
</evidence>
<keyword evidence="7" id="KW-1185">Reference proteome</keyword>
<evidence type="ECO:0000313" key="7">
    <source>
        <dbReference type="Proteomes" id="UP001546774"/>
    </source>
</evidence>
<proteinExistence type="predicted"/>
<sequence length="425" mass="46927">MAHRRIKRGISVVLILFMLVIYVNAPFGNGIRAFGDTVTDLNQAKDKQDQLSSQYEDTKKQLEQLQQESADTKSYIEQLDGKMSTLDSSLQSLNTQIEDMQNQIEEARVNLEQAEIDADVQYDSMKLRIQFMYERNEDTYLDILLSSSSLADLLNKADYITKISEYDRQKLQEYEETIQYIEQTKQNLESDYAELDTMKISLEDQKSALALVQQAKEQELAALSTQTTQTASTKAQLEKEMQEQENEILNLVAKKQQEDAAAKKAEKEKKNQNSSSGQNSNSNSNSSSNSGNSSTPSSSGFIWPTVSKRITSPFGDTEDRSSPHKGLDIGAVSIGVAGDPIYASASGTVIIAKYSATAGNYITIDHGNGFSTVYMHCSALKVSVGDTVTQGQTIGLMGTTGNSNGVHLHFAMIKNGTYVNPQSYL</sequence>
<keyword evidence="2" id="KW-0175">Coiled coil</keyword>
<keyword evidence="1" id="KW-0732">Signal</keyword>
<dbReference type="SUPFAM" id="SSF51261">
    <property type="entry name" value="Duplicated hybrid motif"/>
    <property type="match status" value="1"/>
</dbReference>
<dbReference type="CDD" id="cd12797">
    <property type="entry name" value="M23_peptidase"/>
    <property type="match status" value="1"/>
</dbReference>
<dbReference type="InterPro" id="IPR057309">
    <property type="entry name" value="PcsB_CC"/>
</dbReference>
<evidence type="ECO:0000256" key="2">
    <source>
        <dbReference type="SAM" id="Coils"/>
    </source>
</evidence>
<feature type="region of interest" description="Disordered" evidence="3">
    <location>
        <begin position="222"/>
        <end position="243"/>
    </location>
</feature>
<gene>
    <name evidence="6" type="ORF">WMO37_09585</name>
</gene>
<feature type="compositionally biased region" description="Low complexity" evidence="3">
    <location>
        <begin position="272"/>
        <end position="300"/>
    </location>
</feature>
<dbReference type="EMBL" id="JBBMFS010000007">
    <property type="protein sequence ID" value="MEQ2555255.1"/>
    <property type="molecule type" value="Genomic_DNA"/>
</dbReference>
<name>A0ABV1H6C8_9FIRM</name>
<feature type="coiled-coil region" evidence="2">
    <location>
        <begin position="41"/>
        <end position="117"/>
    </location>
</feature>
<evidence type="ECO:0000313" key="6">
    <source>
        <dbReference type="EMBL" id="MEQ2555255.1"/>
    </source>
</evidence>
<accession>A0ABV1H6C8</accession>